<feature type="binding site" evidence="5">
    <location>
        <position position="144"/>
    </location>
    <ligand>
        <name>NADP(+)</name>
        <dbReference type="ChEBI" id="CHEBI:58349"/>
    </ligand>
</feature>
<dbReference type="NCBIfam" id="NF008360">
    <property type="entry name" value="PRK11150.1"/>
    <property type="match status" value="1"/>
</dbReference>
<organism evidence="7 9">
    <name type="scientific">Enterobacter hormaechei</name>
    <dbReference type="NCBI Taxonomy" id="158836"/>
    <lineage>
        <taxon>Bacteria</taxon>
        <taxon>Pseudomonadati</taxon>
        <taxon>Pseudomonadota</taxon>
        <taxon>Gammaproteobacteria</taxon>
        <taxon>Enterobacterales</taxon>
        <taxon>Enterobacteriaceae</taxon>
        <taxon>Enterobacter</taxon>
        <taxon>Enterobacter cloacae complex</taxon>
    </lineage>
</organism>
<feature type="active site" description="Proton acceptor" evidence="5">
    <location>
        <position position="140"/>
    </location>
</feature>
<feature type="binding site" evidence="5">
    <location>
        <begin position="10"/>
        <end position="11"/>
    </location>
    <ligand>
        <name>NADP(+)</name>
        <dbReference type="ChEBI" id="CHEBI:58349"/>
    </ligand>
</feature>
<dbReference type="GO" id="GO:0050661">
    <property type="term" value="F:NADP binding"/>
    <property type="evidence" value="ECO:0007669"/>
    <property type="project" value="InterPro"/>
</dbReference>
<evidence type="ECO:0000256" key="2">
    <source>
        <dbReference type="ARBA" id="ARBA00022857"/>
    </source>
</evidence>
<evidence type="ECO:0000256" key="3">
    <source>
        <dbReference type="ARBA" id="ARBA00023235"/>
    </source>
</evidence>
<feature type="binding site" evidence="5">
    <location>
        <position position="187"/>
    </location>
    <ligand>
        <name>substrate</name>
    </ligand>
</feature>
<dbReference type="SUPFAM" id="SSF51735">
    <property type="entry name" value="NAD(P)-binding Rossmann-fold domains"/>
    <property type="match status" value="1"/>
</dbReference>
<dbReference type="EMBL" id="PNXT01000002">
    <property type="protein sequence ID" value="PTX82078.1"/>
    <property type="molecule type" value="Genomic_DNA"/>
</dbReference>
<comment type="pathway">
    <text evidence="5">Nucleotide-sugar biosynthesis; ADP-L-glycero-beta-D-manno-heptose biosynthesis; ADP-L-glycero-beta-D-manno-heptose from D-glycero-beta-D-manno-heptose 7-phosphate: step 4/4.</text>
</comment>
<feature type="binding site" evidence="5">
    <location>
        <position position="92"/>
    </location>
    <ligand>
        <name>NADP(+)</name>
        <dbReference type="ChEBI" id="CHEBI:58349"/>
    </ligand>
</feature>
<evidence type="ECO:0000313" key="7">
    <source>
        <dbReference type="EMBL" id="PTX82078.1"/>
    </source>
</evidence>
<keyword evidence="4 5" id="KW-0119">Carbohydrate metabolism</keyword>
<dbReference type="AlphaFoldDB" id="A0A154ZXH3"/>
<dbReference type="UniPathway" id="UPA00356">
    <property type="reaction ID" value="UER00440"/>
</dbReference>
<feature type="active site" description="Proton acceptor" evidence="5">
    <location>
        <position position="178"/>
    </location>
</feature>
<comment type="function">
    <text evidence="5">Catalyzes the interconversion between ADP-D-glycero-beta-D-manno-heptose and ADP-L-glycero-beta-D-manno-heptose via an epimerization at carbon 6 of the heptose.</text>
</comment>
<dbReference type="Proteomes" id="UP000246375">
    <property type="component" value="Unassembled WGS sequence"/>
</dbReference>
<comment type="caution">
    <text evidence="7">The sequence shown here is derived from an EMBL/GenBank/DDBJ whole genome shotgun (WGS) entry which is preliminary data.</text>
</comment>
<dbReference type="EMBL" id="QHMI01000001">
    <property type="protein sequence ID" value="PXB43564.1"/>
    <property type="molecule type" value="Genomic_DNA"/>
</dbReference>
<comment type="subunit">
    <text evidence="5">Homopentamer.</text>
</comment>
<gene>
    <name evidence="5" type="primary">hldD</name>
    <name evidence="7" type="ORF">C1O12_21790</name>
    <name evidence="8" type="ORF">DL189_00510</name>
</gene>
<dbReference type="InterPro" id="IPR001509">
    <property type="entry name" value="Epimerase_deHydtase"/>
</dbReference>
<feature type="binding site" evidence="5">
    <location>
        <position position="53"/>
    </location>
    <ligand>
        <name>NADP(+)</name>
        <dbReference type="ChEBI" id="CHEBI:58349"/>
    </ligand>
</feature>
<evidence type="ECO:0000313" key="9">
    <source>
        <dbReference type="Proteomes" id="UP000244004"/>
    </source>
</evidence>
<feature type="binding site" evidence="5">
    <location>
        <position position="169"/>
    </location>
    <ligand>
        <name>substrate</name>
    </ligand>
</feature>
<keyword evidence="2 5" id="KW-0521">NADP</keyword>
<dbReference type="GO" id="GO:0009244">
    <property type="term" value="P:lipopolysaccharide core region biosynthetic process"/>
    <property type="evidence" value="ECO:0007669"/>
    <property type="project" value="UniProtKB-UniPathway"/>
</dbReference>
<dbReference type="GeneID" id="99703836"/>
<dbReference type="SMR" id="A0A154ZXH3"/>
<comment type="cofactor">
    <cofactor evidence="5">
        <name>NADP(+)</name>
        <dbReference type="ChEBI" id="CHEBI:58349"/>
    </cofactor>
    <text evidence="5">Binds 1 NADP(+) per subunit.</text>
</comment>
<feature type="domain" description="NAD-dependent epimerase/dehydratase" evidence="6">
    <location>
        <begin position="2"/>
        <end position="236"/>
    </location>
</feature>
<protein>
    <recommendedName>
        <fullName evidence="5">ADP-L-glycero-D-manno-heptose-6-epimerase</fullName>
        <ecNumber evidence="5">5.1.3.20</ecNumber>
    </recommendedName>
    <alternativeName>
        <fullName evidence="5">ADP-L-glycero-beta-D-manno-heptose-6-epimerase</fullName>
        <shortName evidence="5">ADP-glyceromanno-heptose 6-epimerase</shortName>
        <shortName evidence="5">ADP-hep 6-epimerase</shortName>
        <shortName evidence="5">AGME</shortName>
    </alternativeName>
</protein>
<evidence type="ECO:0000259" key="6">
    <source>
        <dbReference type="Pfam" id="PF01370"/>
    </source>
</evidence>
<accession>A0A3S0GJ07</accession>
<dbReference type="PANTHER" id="PTHR43103:SF3">
    <property type="entry name" value="ADP-L-GLYCERO-D-MANNO-HEPTOSE-6-EPIMERASE"/>
    <property type="match status" value="1"/>
</dbReference>
<feature type="binding site" evidence="5">
    <location>
        <position position="178"/>
    </location>
    <ligand>
        <name>NADP(+)</name>
        <dbReference type="ChEBI" id="CHEBI:58349"/>
    </ligand>
</feature>
<evidence type="ECO:0000313" key="8">
    <source>
        <dbReference type="EMBL" id="PXB43564.1"/>
    </source>
</evidence>
<evidence type="ECO:0000256" key="4">
    <source>
        <dbReference type="ARBA" id="ARBA00023277"/>
    </source>
</evidence>
<dbReference type="InterPro" id="IPR011912">
    <property type="entry name" value="Heptose_epim"/>
</dbReference>
<feature type="binding site" evidence="5">
    <location>
        <position position="38"/>
    </location>
    <ligand>
        <name>NADP(+)</name>
        <dbReference type="ChEBI" id="CHEBI:58349"/>
    </ligand>
</feature>
<feature type="binding site" evidence="5">
    <location>
        <position position="180"/>
    </location>
    <ligand>
        <name>substrate</name>
    </ligand>
</feature>
<dbReference type="Gene3D" id="3.40.50.720">
    <property type="entry name" value="NAD(P)-binding Rossmann-like Domain"/>
    <property type="match status" value="1"/>
</dbReference>
<dbReference type="Pfam" id="PF01370">
    <property type="entry name" value="Epimerase"/>
    <property type="match status" value="1"/>
</dbReference>
<reference evidence="7 9" key="1">
    <citation type="submission" date="2018-01" db="EMBL/GenBank/DDBJ databases">
        <title>Geographic spread and resistance mechanisms of dominant carbapenem-resistant Enterobacter cloacae complex clones ST171 and ST78.</title>
        <authorList>
            <person name="Gomez-Simmonds A."/>
            <person name="Annavajhala M.K."/>
            <person name="Wang Z."/>
            <person name="Macesic N."/>
            <person name="Hu Y."/>
            <person name="Giddins M.J."/>
            <person name="O'Malley A."/>
            <person name="Toussaint N.C."/>
            <person name="Whittier S."/>
            <person name="Torres V.J."/>
            <person name="Uhlemann A.-C."/>
        </authorList>
    </citation>
    <scope>NUCLEOTIDE SEQUENCE [LARGE SCALE GENOMIC DNA]</scope>
    <source>
        <strain evidence="7 9">78</strain>
    </source>
</reference>
<comment type="catalytic activity">
    <reaction evidence="5">
        <text>ADP-D-glycero-beta-D-manno-heptose = ADP-L-glycero-beta-D-manno-heptose</text>
        <dbReference type="Rhea" id="RHEA:17577"/>
        <dbReference type="ChEBI" id="CHEBI:59967"/>
        <dbReference type="ChEBI" id="CHEBI:61506"/>
        <dbReference type="EC" id="5.1.3.20"/>
    </reaction>
</comment>
<dbReference type="RefSeq" id="WP_022646634.1">
    <property type="nucleotide sequence ID" value="NZ_AP025764.1"/>
</dbReference>
<name>A0A154ZXH3_9ENTR</name>
<feature type="binding site" evidence="5">
    <location>
        <position position="209"/>
    </location>
    <ligand>
        <name>substrate</name>
    </ligand>
</feature>
<evidence type="ECO:0000313" key="10">
    <source>
        <dbReference type="Proteomes" id="UP000246375"/>
    </source>
</evidence>
<dbReference type="NCBIfam" id="TIGR02197">
    <property type="entry name" value="heptose_epim"/>
    <property type="match status" value="1"/>
</dbReference>
<keyword evidence="3 5" id="KW-0413">Isomerase</keyword>
<dbReference type="HAMAP" id="MF_01601">
    <property type="entry name" value="Heptose_epimerase"/>
    <property type="match status" value="1"/>
</dbReference>
<feature type="binding site" evidence="5">
    <location>
        <position position="170"/>
    </location>
    <ligand>
        <name>NADP(+)</name>
        <dbReference type="ChEBI" id="CHEBI:58349"/>
    </ligand>
</feature>
<dbReference type="UniPathway" id="UPA00958"/>
<feature type="binding site" evidence="5">
    <location>
        <begin position="75"/>
        <end position="79"/>
    </location>
    <ligand>
        <name>NADP(+)</name>
        <dbReference type="ChEBI" id="CHEBI:58349"/>
    </ligand>
</feature>
<dbReference type="GO" id="GO:0097171">
    <property type="term" value="P:ADP-L-glycero-beta-D-manno-heptose biosynthetic process"/>
    <property type="evidence" value="ECO:0007669"/>
    <property type="project" value="UniProtKB-UniPathway"/>
</dbReference>
<feature type="binding site" evidence="5">
    <location>
        <begin position="31"/>
        <end position="32"/>
    </location>
    <ligand>
        <name>NADP(+)</name>
        <dbReference type="ChEBI" id="CHEBI:58349"/>
    </ligand>
</feature>
<comment type="domain">
    <text evidence="5">Contains a large N-terminal NADP-binding domain, and a smaller C-terminal substrate-binding domain.</text>
</comment>
<feature type="binding site" evidence="5">
    <location>
        <begin position="201"/>
        <end position="204"/>
    </location>
    <ligand>
        <name>substrate</name>
    </ligand>
</feature>
<dbReference type="Gene3D" id="3.90.25.10">
    <property type="entry name" value="UDP-galactose 4-epimerase, domain 1"/>
    <property type="match status" value="1"/>
</dbReference>
<evidence type="ECO:0000256" key="1">
    <source>
        <dbReference type="ARBA" id="ARBA00004713"/>
    </source>
</evidence>
<sequence length="326" mass="36503">MIIVTGGAGFIGSNIVKALNDKGITDILVVDNLKDGTKFVNLVDLNIADYMDKEDFLIQIMAGEEFGEIEAIFHEGACSSTTEWDGKYMMDNNYQYSKEILHYCLEREIPFLYASSAATYGGRTSDFIESREYEQPLNVYGYSKFLFDEYVRQILPEANSQIVGFRYFNVYGPREGHKGSMASVAFHLNTQLNNGESPKLFEGSDGFKRDFVYVGDVAAVNLWFLENGVSGIFNLGTGRAESFQAVADATLAYHKKGSIEYIPFPDKLKGRYQAFTQADLTNLRAAGYDKPFKTVAEGVTEYMAWLNRDRDINSQNHSSGIKAATK</sequence>
<dbReference type="CDD" id="cd05248">
    <property type="entry name" value="ADP_GME_SDR_e"/>
    <property type="match status" value="1"/>
</dbReference>
<comment type="pathway">
    <text evidence="1">Bacterial outer membrane biogenesis; LPS core biosynthesis.</text>
</comment>
<dbReference type="PANTHER" id="PTHR43103">
    <property type="entry name" value="NUCLEOSIDE-DIPHOSPHATE-SUGAR EPIMERASE"/>
    <property type="match status" value="1"/>
</dbReference>
<comment type="similarity">
    <text evidence="5">Belongs to the NAD(P)-dependent epimerase/dehydratase family. HldD subfamily.</text>
</comment>
<accession>A0A155CQV5</accession>
<dbReference type="Proteomes" id="UP000244004">
    <property type="component" value="Unassembled WGS sequence"/>
</dbReference>
<evidence type="ECO:0000256" key="5">
    <source>
        <dbReference type="HAMAP-Rule" id="MF_01601"/>
    </source>
</evidence>
<dbReference type="EC" id="5.1.3.20" evidence="5"/>
<reference evidence="8 10" key="2">
    <citation type="submission" date="2018-05" db="EMBL/GenBank/DDBJ databases">
        <title>Evaluation of testing and processing parameters for the GenePOC Carba assay.</title>
        <authorList>
            <person name="Walsh T.R."/>
        </authorList>
    </citation>
    <scope>NUCLEOTIDE SEQUENCE [LARGE SCALE GENOMIC DNA]</scope>
    <source>
        <strain evidence="8 10">PECIMP</strain>
    </source>
</reference>
<dbReference type="GO" id="GO:0008712">
    <property type="term" value="F:ADP-glyceromanno-heptose 6-epimerase activity"/>
    <property type="evidence" value="ECO:0007669"/>
    <property type="project" value="UniProtKB-UniRule"/>
</dbReference>
<accession>A0A154ZXH3</accession>
<feature type="binding site" evidence="5">
    <location>
        <position position="272"/>
    </location>
    <ligand>
        <name>substrate</name>
    </ligand>
</feature>
<proteinExistence type="inferred from homology"/>
<dbReference type="InterPro" id="IPR036291">
    <property type="entry name" value="NAD(P)-bd_dom_sf"/>
</dbReference>